<dbReference type="PANTHER" id="PTHR46669">
    <property type="entry name" value="LEUCINE-RICH PPR MOTIF-CONTAINING PROTEIN, MITOCHONDRIAL"/>
    <property type="match status" value="1"/>
</dbReference>
<dbReference type="InterPro" id="IPR011990">
    <property type="entry name" value="TPR-like_helical_dom_sf"/>
</dbReference>
<dbReference type="Proteomes" id="UP001519460">
    <property type="component" value="Unassembled WGS sequence"/>
</dbReference>
<sequence>MFLGFLLLIVIVISIFLLCRAWNSTASEAVAAQAPPTEPTSKVDSLLTTAERYIRQYGRISRKQLDPIVSTLDKEGTINVRSSQALLRLYGSYLFDEPPSARLKLAEELWEKYKELGIPLDVTHYNTLLGVYIQNGQKFSPSEFLANMEANGVKPNRVTYQRLIAQFCEDGDIPGATQVLEHMKANSLPISDQVFNAFITGHMRAKDPESARNILEAMRQAGLDPTSETYLALAVGFAEMGEIEEVKKYVNEAEIENVPLRSGQMMEIYSALAKAGHTHLLKDVIQFLRNGMLFNQDAIRTCSHLIMAGNDDAAYQLFLEMPKPANTDSEQATYGRFLLRALARHERSVEKVVEIVQDMQNRQLNKDDLSGVVQLAYLENKPAYAISLLEKMKSQNLPIRAHYFWPAFCQFRDAKNAEAVYETAEKMSALADNRDDFVHTLHSFVIPALLAAGEKPEDIISKLQTCGFQEKEVNFAHFIHLLEEGNVQAAADFLEAHDVLIIMGSLRATLLPLVTGAKEYQPLLRILSLLRAQANSWQGMALDVTAAVLKLALDKQSKSNWTDTQQIFDFMVEKGLQISKRNAKELSEAMAGAPPEVLERLNELVSSDSTAVPGRETPETLSPDLTIQELRKLAEKDPSNKAVQKRLLIKACAIGDVEEAESVRSRLEAEGFVFPPIVLSQLAYLYSMFVKDLSKAQRYLEQLETKFPEHTSYMTALVKTAALQASENKVDDAVSALERYANKHKEIVSRQDFRREDYLADIVRAAPDVDSAKRLRDTLASCGYVPPENLALLEAYMDKVLASGDSDKILQETEDIIKTYRKSPNIDSVLKFFIDKEDPERLQKVVDLLAELHGLMNVYHHLIADFIECGHVKKARKVMDTPGLRANMQRLNYYCQNFIERKKIKELEALVDVTKTLFGVDRDNMLFHLMRGYVSQNNMQLAQDVLLRYEEEMLQPSPRTLRFLARSLQRAGMPVPFDIPEFEALSPPPTQKAQQKPATESKEVPKAAEVPAASAQSLKLKTSIENGDIEQAIATLQGGNKKLLAQAISQMKRPWPIAGLRSVFESLAKAGDVETLKSIAERRLPAPLKNSLKSNIFSAAVESGRPTEAIDAMETSPANAAKYLSIPGLVALREKAPELVDRVESWSKKMLTEKKYLEPIGIMWSYHMYNNNPQAKKLVEEIPDLPKFALVTELCSMAINENK</sequence>
<evidence type="ECO:0000256" key="1">
    <source>
        <dbReference type="PROSITE-ProRule" id="PRU00708"/>
    </source>
</evidence>
<proteinExistence type="predicted"/>
<evidence type="ECO:0000313" key="4">
    <source>
        <dbReference type="EMBL" id="KAK7483552.1"/>
    </source>
</evidence>
<dbReference type="AlphaFoldDB" id="A0ABD0K8Y2"/>
<dbReference type="NCBIfam" id="TIGR00756">
    <property type="entry name" value="PPR"/>
    <property type="match status" value="1"/>
</dbReference>
<evidence type="ECO:0000256" key="2">
    <source>
        <dbReference type="SAM" id="MobiDB-lite"/>
    </source>
</evidence>
<feature type="non-terminal residue" evidence="4">
    <location>
        <position position="1203"/>
    </location>
</feature>
<organism evidence="4 5">
    <name type="scientific">Batillaria attramentaria</name>
    <dbReference type="NCBI Taxonomy" id="370345"/>
    <lineage>
        <taxon>Eukaryota</taxon>
        <taxon>Metazoa</taxon>
        <taxon>Spiralia</taxon>
        <taxon>Lophotrochozoa</taxon>
        <taxon>Mollusca</taxon>
        <taxon>Gastropoda</taxon>
        <taxon>Caenogastropoda</taxon>
        <taxon>Sorbeoconcha</taxon>
        <taxon>Cerithioidea</taxon>
        <taxon>Batillariidae</taxon>
        <taxon>Batillaria</taxon>
    </lineage>
</organism>
<feature type="repeat" description="PPR" evidence="1">
    <location>
        <begin position="191"/>
        <end position="225"/>
    </location>
</feature>
<evidence type="ECO:0000313" key="5">
    <source>
        <dbReference type="Proteomes" id="UP001519460"/>
    </source>
</evidence>
<protein>
    <recommendedName>
        <fullName evidence="6">Leucine-rich PPR motif-containing protein, mitochondrial</fullName>
    </recommendedName>
</protein>
<gene>
    <name evidence="4" type="ORF">BaRGS_00025226</name>
</gene>
<feature type="chain" id="PRO_5044855355" description="Leucine-rich PPR motif-containing protein, mitochondrial" evidence="3">
    <location>
        <begin position="22"/>
        <end position="1203"/>
    </location>
</feature>
<name>A0ABD0K8Y2_9CAEN</name>
<feature type="repeat" description="PPR" evidence="1">
    <location>
        <begin position="156"/>
        <end position="190"/>
    </location>
</feature>
<feature type="region of interest" description="Disordered" evidence="2">
    <location>
        <begin position="979"/>
        <end position="1010"/>
    </location>
</feature>
<accession>A0ABD0K8Y2</accession>
<dbReference type="EMBL" id="JACVVK020000225">
    <property type="protein sequence ID" value="KAK7483552.1"/>
    <property type="molecule type" value="Genomic_DNA"/>
</dbReference>
<evidence type="ECO:0008006" key="6">
    <source>
        <dbReference type="Google" id="ProtNLM"/>
    </source>
</evidence>
<dbReference type="Gene3D" id="1.25.40.10">
    <property type="entry name" value="Tetratricopeptide repeat domain"/>
    <property type="match status" value="3"/>
</dbReference>
<evidence type="ECO:0000256" key="3">
    <source>
        <dbReference type="SAM" id="SignalP"/>
    </source>
</evidence>
<reference evidence="4 5" key="1">
    <citation type="journal article" date="2023" name="Sci. Data">
        <title>Genome assembly of the Korean intertidal mud-creeper Batillaria attramentaria.</title>
        <authorList>
            <person name="Patra A.K."/>
            <person name="Ho P.T."/>
            <person name="Jun S."/>
            <person name="Lee S.J."/>
            <person name="Kim Y."/>
            <person name="Won Y.J."/>
        </authorList>
    </citation>
    <scope>NUCLEOTIDE SEQUENCE [LARGE SCALE GENOMIC DNA]</scope>
    <source>
        <strain evidence="4">Wonlab-2016</strain>
    </source>
</reference>
<keyword evidence="5" id="KW-1185">Reference proteome</keyword>
<dbReference type="InterPro" id="IPR002885">
    <property type="entry name" value="PPR_rpt"/>
</dbReference>
<dbReference type="PROSITE" id="PS51375">
    <property type="entry name" value="PPR"/>
    <property type="match status" value="3"/>
</dbReference>
<keyword evidence="3" id="KW-0732">Signal</keyword>
<dbReference type="Pfam" id="PF13812">
    <property type="entry name" value="PPR_3"/>
    <property type="match status" value="2"/>
</dbReference>
<feature type="repeat" description="PPR" evidence="1">
    <location>
        <begin position="121"/>
        <end position="155"/>
    </location>
</feature>
<dbReference type="InterPro" id="IPR033490">
    <property type="entry name" value="LRP130"/>
</dbReference>
<dbReference type="PANTHER" id="PTHR46669:SF1">
    <property type="entry name" value="LEUCINE-RICH PPR MOTIF-CONTAINING PROTEIN, MITOCHONDRIAL"/>
    <property type="match status" value="1"/>
</dbReference>
<comment type="caution">
    <text evidence="4">The sequence shown here is derived from an EMBL/GenBank/DDBJ whole genome shotgun (WGS) entry which is preliminary data.</text>
</comment>
<feature type="signal peptide" evidence="3">
    <location>
        <begin position="1"/>
        <end position="21"/>
    </location>
</feature>